<comment type="caution">
    <text evidence="1">The sequence shown here is derived from an EMBL/GenBank/DDBJ whole genome shotgun (WGS) entry which is preliminary data.</text>
</comment>
<protein>
    <submittedName>
        <fullName evidence="1">2217_t:CDS:1</fullName>
    </submittedName>
</protein>
<dbReference type="Proteomes" id="UP000789702">
    <property type="component" value="Unassembled WGS sequence"/>
</dbReference>
<gene>
    <name evidence="1" type="ORF">DHETER_LOCUS12701</name>
</gene>
<organism evidence="1 2">
    <name type="scientific">Dentiscutata heterogama</name>
    <dbReference type="NCBI Taxonomy" id="1316150"/>
    <lineage>
        <taxon>Eukaryota</taxon>
        <taxon>Fungi</taxon>
        <taxon>Fungi incertae sedis</taxon>
        <taxon>Mucoromycota</taxon>
        <taxon>Glomeromycotina</taxon>
        <taxon>Glomeromycetes</taxon>
        <taxon>Diversisporales</taxon>
        <taxon>Gigasporaceae</taxon>
        <taxon>Dentiscutata</taxon>
    </lineage>
</organism>
<reference evidence="1" key="1">
    <citation type="submission" date="2021-06" db="EMBL/GenBank/DDBJ databases">
        <authorList>
            <person name="Kallberg Y."/>
            <person name="Tangrot J."/>
            <person name="Rosling A."/>
        </authorList>
    </citation>
    <scope>NUCLEOTIDE SEQUENCE</scope>
    <source>
        <strain evidence="1">IL203A</strain>
    </source>
</reference>
<name>A0ACA9PUV3_9GLOM</name>
<sequence length="56" mass="6276">EGGGDRIFEDVEGVDRIFKDIESVGRTIENIEKESEAETSTKAIFKHLLFLLKHAG</sequence>
<evidence type="ECO:0000313" key="1">
    <source>
        <dbReference type="EMBL" id="CAG8718693.1"/>
    </source>
</evidence>
<evidence type="ECO:0000313" key="2">
    <source>
        <dbReference type="Proteomes" id="UP000789702"/>
    </source>
</evidence>
<accession>A0ACA9PUV3</accession>
<dbReference type="EMBL" id="CAJVPU010032083">
    <property type="protein sequence ID" value="CAG8718693.1"/>
    <property type="molecule type" value="Genomic_DNA"/>
</dbReference>
<proteinExistence type="predicted"/>
<keyword evidence="2" id="KW-1185">Reference proteome</keyword>
<feature type="non-terminal residue" evidence="1">
    <location>
        <position position="1"/>
    </location>
</feature>